<evidence type="ECO:0000313" key="1">
    <source>
        <dbReference type="EMBL" id="KOA87871.1"/>
    </source>
</evidence>
<dbReference type="RefSeq" id="WP_019278317.1">
    <property type="nucleotide sequence ID" value="NZ_LGVP01000040.1"/>
</dbReference>
<reference evidence="1 2" key="1">
    <citation type="submission" date="2015-07" db="EMBL/GenBank/DDBJ databases">
        <title>Draft genome sequences of 17 French Clostridium botulinum group III.</title>
        <authorList>
            <person name="Woudstra C."/>
            <person name="Le Marechal C."/>
            <person name="Souillard R."/>
            <person name="Bayon-Auboyer M.-H."/>
            <person name="Dessouter D."/>
            <person name="Fach P."/>
        </authorList>
    </citation>
    <scope>NUCLEOTIDE SEQUENCE [LARGE SCALE GENOMIC DNA]</scope>
    <source>
        <strain evidence="1 2">12LNRI-CD</strain>
    </source>
</reference>
<protein>
    <submittedName>
        <fullName evidence="1">Uncharacterized protein</fullName>
    </submittedName>
</protein>
<sequence>MMSNECLNQMYCPSSCMYPTQSYIAPTQCCMPSTQYCMTPSQCCMNCCCCCCHCNNVGTPPPSNGETSGDWGPLHWEINYNIDPSDIYKDSFKIKITLSGVSIVDTELDAQHPKLNINLTISGVGIIGELGVDFVNRLVYLKGNLNFIFYQKAFNLVLLRF</sequence>
<accession>A0A9Q1ZDB3</accession>
<evidence type="ECO:0000313" key="2">
    <source>
        <dbReference type="Proteomes" id="UP000037540"/>
    </source>
</evidence>
<comment type="caution">
    <text evidence="1">The sequence shown here is derived from an EMBL/GenBank/DDBJ whole genome shotgun (WGS) entry which is preliminary data.</text>
</comment>
<dbReference type="EMBL" id="LGVR01000034">
    <property type="protein sequence ID" value="KOA87871.1"/>
    <property type="molecule type" value="Genomic_DNA"/>
</dbReference>
<proteinExistence type="predicted"/>
<gene>
    <name evidence="1" type="ORF">ADU74_06995</name>
</gene>
<name>A0A9Q1ZDB3_CLOBO</name>
<dbReference type="Proteomes" id="UP000037540">
    <property type="component" value="Unassembled WGS sequence"/>
</dbReference>
<organism evidence="1 2">
    <name type="scientific">Clostridium botulinum</name>
    <dbReference type="NCBI Taxonomy" id="1491"/>
    <lineage>
        <taxon>Bacteria</taxon>
        <taxon>Bacillati</taxon>
        <taxon>Bacillota</taxon>
        <taxon>Clostridia</taxon>
        <taxon>Eubacteriales</taxon>
        <taxon>Clostridiaceae</taxon>
        <taxon>Clostridium</taxon>
    </lineage>
</organism>
<dbReference type="AlphaFoldDB" id="A0A9Q1ZDB3"/>